<gene>
    <name evidence="2" type="ORF">C361_06126</name>
</gene>
<sequence length="311" mass="35626">MVHQPDNPPVASTESGGPATSPTLEERPHDFRYEIVQGYFIQNGPQPKHINFEDLLKRSFGLMDTTPERWYNLKASIKELQDQAPEGVYYKLLFLARHGQGWHNFGAAKYGIDTWEEYWTYLNNDDQITWGPDPELTPLGKSQAQAVNRCWVAEAPLGAPIKSEEMRWYVSPMIRTGQTLEESWGTLLGRAPEVWEDWREVYGGHTCDKRSPKSVLQKKFPNFKIEEGLTEEDELWKADDRETDAHMQMRAQRAMDRLFGKDGAKETYISVTAHSAILRNLLAVIHHQAYPLATGEMIPVVVKATRLRAEL</sequence>
<dbReference type="CDD" id="cd07067">
    <property type="entry name" value="HP_PGM_like"/>
    <property type="match status" value="1"/>
</dbReference>
<accession>A0A854Q9I6</accession>
<comment type="caution">
    <text evidence="2">The sequence shown here is derived from an EMBL/GenBank/DDBJ whole genome shotgun (WGS) entry which is preliminary data.</text>
</comment>
<evidence type="ECO:0000313" key="3">
    <source>
        <dbReference type="Proteomes" id="UP000199727"/>
    </source>
</evidence>
<dbReference type="Gene3D" id="3.40.50.1240">
    <property type="entry name" value="Phosphoglycerate mutase-like"/>
    <property type="match status" value="1"/>
</dbReference>
<name>A0A854Q9I6_CRYNE</name>
<evidence type="ECO:0000256" key="1">
    <source>
        <dbReference type="SAM" id="MobiDB-lite"/>
    </source>
</evidence>
<dbReference type="InterPro" id="IPR050275">
    <property type="entry name" value="PGM_Phosphatase"/>
</dbReference>
<dbReference type="PANTHER" id="PTHR48100">
    <property type="entry name" value="BROAD-SPECIFICITY PHOSPHATASE YOR283W-RELATED"/>
    <property type="match status" value="1"/>
</dbReference>
<reference evidence="2 3" key="1">
    <citation type="submission" date="2017-06" db="EMBL/GenBank/DDBJ databases">
        <title>Global population genomics of the pathogenic fungus Cryptococcus neoformans var. grubii.</title>
        <authorList>
            <person name="Cuomo C."/>
            <person name="Litvintseva A."/>
            <person name="Chen Y."/>
            <person name="Young S."/>
            <person name="Zeng Q."/>
            <person name="Chapman S."/>
            <person name="Gujja S."/>
            <person name="Saif S."/>
            <person name="Birren B."/>
        </authorList>
    </citation>
    <scope>NUCLEOTIDE SEQUENCE [LARGE SCALE GENOMIC DNA]</scope>
    <source>
        <strain evidence="2 3">Tu259-1</strain>
    </source>
</reference>
<dbReference type="SUPFAM" id="SSF53254">
    <property type="entry name" value="Phosphoglycerate mutase-like"/>
    <property type="match status" value="1"/>
</dbReference>
<dbReference type="InterPro" id="IPR013078">
    <property type="entry name" value="His_Pase_superF_clade-1"/>
</dbReference>
<dbReference type="Proteomes" id="UP000199727">
    <property type="component" value="Unassembled WGS sequence"/>
</dbReference>
<dbReference type="GO" id="GO:0005737">
    <property type="term" value="C:cytoplasm"/>
    <property type="evidence" value="ECO:0007669"/>
    <property type="project" value="TreeGrafter"/>
</dbReference>
<dbReference type="Pfam" id="PF00300">
    <property type="entry name" value="His_Phos_1"/>
    <property type="match status" value="1"/>
</dbReference>
<proteinExistence type="predicted"/>
<organism evidence="2 3">
    <name type="scientific">Cryptococcus neoformans Tu259-1</name>
    <dbReference type="NCBI Taxonomy" id="1230072"/>
    <lineage>
        <taxon>Eukaryota</taxon>
        <taxon>Fungi</taxon>
        <taxon>Dikarya</taxon>
        <taxon>Basidiomycota</taxon>
        <taxon>Agaricomycotina</taxon>
        <taxon>Tremellomycetes</taxon>
        <taxon>Tremellales</taxon>
        <taxon>Cryptococcaceae</taxon>
        <taxon>Cryptococcus</taxon>
        <taxon>Cryptococcus neoformans species complex</taxon>
    </lineage>
</organism>
<dbReference type="SMART" id="SM00855">
    <property type="entry name" value="PGAM"/>
    <property type="match status" value="1"/>
</dbReference>
<dbReference type="InterPro" id="IPR029033">
    <property type="entry name" value="His_PPase_superfam"/>
</dbReference>
<evidence type="ECO:0000313" key="2">
    <source>
        <dbReference type="EMBL" id="OXG12938.1"/>
    </source>
</evidence>
<protein>
    <submittedName>
        <fullName evidence="2">Phosphoglycerate mutase</fullName>
    </submittedName>
</protein>
<feature type="region of interest" description="Disordered" evidence="1">
    <location>
        <begin position="1"/>
        <end position="27"/>
    </location>
</feature>
<feature type="compositionally biased region" description="Polar residues" evidence="1">
    <location>
        <begin position="10"/>
        <end position="23"/>
    </location>
</feature>
<dbReference type="EMBL" id="AMKT01000083">
    <property type="protein sequence ID" value="OXG12938.1"/>
    <property type="molecule type" value="Genomic_DNA"/>
</dbReference>
<dbReference type="OrthoDB" id="496981at2759"/>
<dbReference type="GO" id="GO:0016791">
    <property type="term" value="F:phosphatase activity"/>
    <property type="evidence" value="ECO:0007669"/>
    <property type="project" value="TreeGrafter"/>
</dbReference>
<dbReference type="AlphaFoldDB" id="A0A854Q9I6"/>
<dbReference type="PANTHER" id="PTHR48100:SF1">
    <property type="entry name" value="HISTIDINE PHOSPHATASE FAMILY PROTEIN-RELATED"/>
    <property type="match status" value="1"/>
</dbReference>